<proteinExistence type="predicted"/>
<protein>
    <submittedName>
        <fullName evidence="2">Uncharacterized protein</fullName>
    </submittedName>
</protein>
<accession>A0A810KVM2</accession>
<keyword evidence="3" id="KW-1185">Reference proteome</keyword>
<reference evidence="2" key="1">
    <citation type="submission" date="2020-08" db="EMBL/GenBank/DDBJ databases">
        <title>Whole genome shotgun sequence of Actinocatenispora sera NBRC 101916.</title>
        <authorList>
            <person name="Komaki H."/>
            <person name="Tamura T."/>
        </authorList>
    </citation>
    <scope>NUCLEOTIDE SEQUENCE</scope>
    <source>
        <strain evidence="2">NBRC 101916</strain>
    </source>
</reference>
<gene>
    <name evidence="2" type="ORF">Asera_08330</name>
</gene>
<evidence type="ECO:0000256" key="1">
    <source>
        <dbReference type="SAM" id="Phobius"/>
    </source>
</evidence>
<keyword evidence="1" id="KW-0472">Membrane</keyword>
<evidence type="ECO:0000313" key="2">
    <source>
        <dbReference type="EMBL" id="BCJ26725.1"/>
    </source>
</evidence>
<keyword evidence="1" id="KW-0812">Transmembrane</keyword>
<feature type="transmembrane region" description="Helical" evidence="1">
    <location>
        <begin position="43"/>
        <end position="60"/>
    </location>
</feature>
<name>A0A810KVM2_9ACTN</name>
<keyword evidence="1" id="KW-1133">Transmembrane helix</keyword>
<dbReference type="KEGG" id="aser:Asera_08330"/>
<dbReference type="Proteomes" id="UP000680750">
    <property type="component" value="Chromosome"/>
</dbReference>
<feature type="transmembrane region" description="Helical" evidence="1">
    <location>
        <begin position="80"/>
        <end position="102"/>
    </location>
</feature>
<sequence>MSGMLRLVIGWSGWGWLTIPFLAAGMALGFGVIIAFEPTLADAAGTAGIFSGCVPTWIVGRRLNRDGPDHTLYGIQMQTWAVIYLIAGLCLTALVVAELTAFT</sequence>
<dbReference type="AlphaFoldDB" id="A0A810KVM2"/>
<feature type="transmembrane region" description="Helical" evidence="1">
    <location>
        <begin position="14"/>
        <end position="36"/>
    </location>
</feature>
<organism evidence="2 3">
    <name type="scientific">Actinocatenispora sera</name>
    <dbReference type="NCBI Taxonomy" id="390989"/>
    <lineage>
        <taxon>Bacteria</taxon>
        <taxon>Bacillati</taxon>
        <taxon>Actinomycetota</taxon>
        <taxon>Actinomycetes</taxon>
        <taxon>Micromonosporales</taxon>
        <taxon>Micromonosporaceae</taxon>
        <taxon>Actinocatenispora</taxon>
    </lineage>
</organism>
<dbReference type="EMBL" id="AP023354">
    <property type="protein sequence ID" value="BCJ26725.1"/>
    <property type="molecule type" value="Genomic_DNA"/>
</dbReference>
<evidence type="ECO:0000313" key="3">
    <source>
        <dbReference type="Proteomes" id="UP000680750"/>
    </source>
</evidence>